<proteinExistence type="predicted"/>
<dbReference type="Proteomes" id="UP000245250">
    <property type="component" value="Chromosome"/>
</dbReference>
<dbReference type="EMBL" id="CP029255">
    <property type="protein sequence ID" value="AWK06288.1"/>
    <property type="molecule type" value="Genomic_DNA"/>
</dbReference>
<evidence type="ECO:0000313" key="2">
    <source>
        <dbReference type="Proteomes" id="UP000245250"/>
    </source>
</evidence>
<organism evidence="1 2">
    <name type="scientific">Flavobacterium crocinum</name>
    <dbReference type="NCBI Taxonomy" id="2183896"/>
    <lineage>
        <taxon>Bacteria</taxon>
        <taxon>Pseudomonadati</taxon>
        <taxon>Bacteroidota</taxon>
        <taxon>Flavobacteriia</taxon>
        <taxon>Flavobacteriales</taxon>
        <taxon>Flavobacteriaceae</taxon>
        <taxon>Flavobacterium</taxon>
    </lineage>
</organism>
<accession>A0A2S1YR82</accession>
<dbReference type="AlphaFoldDB" id="A0A2S1YR82"/>
<dbReference type="KEGG" id="fcr:HYN56_19485"/>
<name>A0A2S1YR82_9FLAO</name>
<keyword evidence="2" id="KW-1185">Reference proteome</keyword>
<gene>
    <name evidence="1" type="ORF">HYN56_19485</name>
</gene>
<protein>
    <submittedName>
        <fullName evidence="1">Uncharacterized protein</fullName>
    </submittedName>
</protein>
<reference evidence="1 2" key="1">
    <citation type="submission" date="2018-05" db="EMBL/GenBank/DDBJ databases">
        <title>Genome sequencing of Flavobacterium sp. HYN0056.</title>
        <authorList>
            <person name="Yi H."/>
            <person name="Baek C."/>
        </authorList>
    </citation>
    <scope>NUCLEOTIDE SEQUENCE [LARGE SCALE GENOMIC DNA]</scope>
    <source>
        <strain evidence="1 2">HYN0056</strain>
    </source>
</reference>
<evidence type="ECO:0000313" key="1">
    <source>
        <dbReference type="EMBL" id="AWK06288.1"/>
    </source>
</evidence>
<sequence>MVFKKNMLIPYNKKHVISKYIKKTSILNTQNNHLIRFIQKIEILTKTKSPSQLIKLIYDGLLNILILALLF</sequence>